<dbReference type="EMBL" id="QUTD01006091">
    <property type="protein sequence ID" value="RHY57572.1"/>
    <property type="molecule type" value="Genomic_DNA"/>
</dbReference>
<organism evidence="9 10">
    <name type="scientific">Aphanomyces astaci</name>
    <name type="common">Crayfish plague agent</name>
    <dbReference type="NCBI Taxonomy" id="112090"/>
    <lineage>
        <taxon>Eukaryota</taxon>
        <taxon>Sar</taxon>
        <taxon>Stramenopiles</taxon>
        <taxon>Oomycota</taxon>
        <taxon>Saprolegniomycetes</taxon>
        <taxon>Saprolegniales</taxon>
        <taxon>Verrucalvaceae</taxon>
        <taxon>Aphanomyces</taxon>
    </lineage>
</organism>
<evidence type="ECO:0000256" key="4">
    <source>
        <dbReference type="ARBA" id="ARBA00022603"/>
    </source>
</evidence>
<dbReference type="VEuPathDB" id="FungiDB:H257_14291"/>
<evidence type="ECO:0000256" key="1">
    <source>
        <dbReference type="ARBA" id="ARBA00004123"/>
    </source>
</evidence>
<dbReference type="SUPFAM" id="SSF82199">
    <property type="entry name" value="SET domain"/>
    <property type="match status" value="1"/>
</dbReference>
<dbReference type="Gene3D" id="2.170.270.10">
    <property type="entry name" value="SET domain"/>
    <property type="match status" value="1"/>
</dbReference>
<dbReference type="Proteomes" id="UP000266643">
    <property type="component" value="Unassembled WGS sequence"/>
</dbReference>
<sequence>MGTLCANQGFDKDSDVKHSLFRTTDKEFGLRQDVAMHAGQYIMEYVGEVIGKDEFFRRFRKMPYAQVPDYYFMQLSP</sequence>
<keyword evidence="5" id="KW-0808">Transferase</keyword>
<dbReference type="GO" id="GO:0032259">
    <property type="term" value="P:methylation"/>
    <property type="evidence" value="ECO:0007669"/>
    <property type="project" value="UniProtKB-KW"/>
</dbReference>
<keyword evidence="3" id="KW-0158">Chromosome</keyword>
<comment type="subcellular location">
    <subcellularLocation>
        <location evidence="2">Chromosome</location>
    </subcellularLocation>
    <subcellularLocation>
        <location evidence="1">Nucleus</location>
    </subcellularLocation>
</comment>
<evidence type="ECO:0000256" key="7">
    <source>
        <dbReference type="ARBA" id="ARBA00023242"/>
    </source>
</evidence>
<evidence type="ECO:0000256" key="5">
    <source>
        <dbReference type="ARBA" id="ARBA00022679"/>
    </source>
</evidence>
<dbReference type="GO" id="GO:0008168">
    <property type="term" value="F:methyltransferase activity"/>
    <property type="evidence" value="ECO:0007669"/>
    <property type="project" value="UniProtKB-KW"/>
</dbReference>
<dbReference type="PANTHER" id="PTHR22884">
    <property type="entry name" value="SET DOMAIN PROTEINS"/>
    <property type="match status" value="1"/>
</dbReference>
<dbReference type="AlphaFoldDB" id="A0A397D8U4"/>
<evidence type="ECO:0000256" key="2">
    <source>
        <dbReference type="ARBA" id="ARBA00004286"/>
    </source>
</evidence>
<dbReference type="Proteomes" id="UP000283543">
    <property type="component" value="Unassembled WGS sequence"/>
</dbReference>
<dbReference type="InterPro" id="IPR050777">
    <property type="entry name" value="SET2_Histone-Lys_MeTrsfase"/>
</dbReference>
<keyword evidence="4" id="KW-0489">Methyltransferase</keyword>
<dbReference type="GO" id="GO:0005694">
    <property type="term" value="C:chromosome"/>
    <property type="evidence" value="ECO:0007669"/>
    <property type="project" value="UniProtKB-SubCell"/>
</dbReference>
<evidence type="ECO:0000256" key="3">
    <source>
        <dbReference type="ARBA" id="ARBA00022454"/>
    </source>
</evidence>
<keyword evidence="7" id="KW-0539">Nucleus</keyword>
<reference evidence="10 11" key="1">
    <citation type="submission" date="2018-08" db="EMBL/GenBank/DDBJ databases">
        <title>Aphanomyces genome sequencing and annotation.</title>
        <authorList>
            <person name="Minardi D."/>
            <person name="Oidtmann B."/>
            <person name="Van Der Giezen M."/>
            <person name="Studholme D.J."/>
        </authorList>
    </citation>
    <scope>NUCLEOTIDE SEQUENCE [LARGE SCALE GENOMIC DNA]</scope>
    <source>
        <strain evidence="9 10">D2</strain>
        <strain evidence="8 11">Si</strain>
    </source>
</reference>
<evidence type="ECO:0000256" key="6">
    <source>
        <dbReference type="ARBA" id="ARBA00022691"/>
    </source>
</evidence>
<dbReference type="InterPro" id="IPR046341">
    <property type="entry name" value="SET_dom_sf"/>
</dbReference>
<gene>
    <name evidence="9" type="ORF">DYB30_012693</name>
    <name evidence="8" type="ORF">DYB34_013307</name>
</gene>
<evidence type="ECO:0000313" key="10">
    <source>
        <dbReference type="Proteomes" id="UP000266643"/>
    </source>
</evidence>
<keyword evidence="6" id="KW-0949">S-adenosyl-L-methionine</keyword>
<dbReference type="GO" id="GO:0005634">
    <property type="term" value="C:nucleus"/>
    <property type="evidence" value="ECO:0007669"/>
    <property type="project" value="UniProtKB-SubCell"/>
</dbReference>
<proteinExistence type="predicted"/>
<name>A0A397D8U4_APHAT</name>
<feature type="non-terminal residue" evidence="9">
    <location>
        <position position="77"/>
    </location>
</feature>
<protein>
    <submittedName>
        <fullName evidence="9">Uncharacterized protein</fullName>
    </submittedName>
</protein>
<accession>A0A397D8U4</accession>
<comment type="caution">
    <text evidence="9">The sequence shown here is derived from an EMBL/GenBank/DDBJ whole genome shotgun (WGS) entry which is preliminary data.</text>
</comment>
<dbReference type="EMBL" id="QUTB01006108">
    <property type="protein sequence ID" value="RHY51620.1"/>
    <property type="molecule type" value="Genomic_DNA"/>
</dbReference>
<evidence type="ECO:0000313" key="8">
    <source>
        <dbReference type="EMBL" id="RHY51620.1"/>
    </source>
</evidence>
<evidence type="ECO:0000313" key="9">
    <source>
        <dbReference type="EMBL" id="RHY57572.1"/>
    </source>
</evidence>
<evidence type="ECO:0000313" key="11">
    <source>
        <dbReference type="Proteomes" id="UP000283543"/>
    </source>
</evidence>